<comment type="caution">
    <text evidence="1">The sequence shown here is derived from an EMBL/GenBank/DDBJ whole genome shotgun (WGS) entry which is preliminary data.</text>
</comment>
<organism evidence="1 2">
    <name type="scientific">Parapontixanthobacter aurantiacus</name>
    <dbReference type="NCBI Taxonomy" id="1463599"/>
    <lineage>
        <taxon>Bacteria</taxon>
        <taxon>Pseudomonadati</taxon>
        <taxon>Pseudomonadota</taxon>
        <taxon>Alphaproteobacteria</taxon>
        <taxon>Sphingomonadales</taxon>
        <taxon>Erythrobacteraceae</taxon>
        <taxon>Parapontixanthobacter</taxon>
    </lineage>
</organism>
<dbReference type="Proteomes" id="UP000433104">
    <property type="component" value="Unassembled WGS sequence"/>
</dbReference>
<protein>
    <submittedName>
        <fullName evidence="1">Uncharacterized protein</fullName>
    </submittedName>
</protein>
<accession>A0A844ZI39</accession>
<gene>
    <name evidence="1" type="ORF">GRI38_11500</name>
</gene>
<dbReference type="AlphaFoldDB" id="A0A844ZI39"/>
<name>A0A844ZI39_9SPHN</name>
<keyword evidence="2" id="KW-1185">Reference proteome</keyword>
<proteinExistence type="predicted"/>
<dbReference type="RefSeq" id="WP_160683984.1">
    <property type="nucleotide sequence ID" value="NZ_WTYW01000003.1"/>
</dbReference>
<evidence type="ECO:0000313" key="2">
    <source>
        <dbReference type="Proteomes" id="UP000433104"/>
    </source>
</evidence>
<sequence length="68" mass="7951">MTPRAICIPVKMPRELCAIDDELKAIYHGPDSVCVWVFESRTDRNRFVEETAGMMKAEREAHFEGFYR</sequence>
<reference evidence="1 2" key="1">
    <citation type="submission" date="2019-12" db="EMBL/GenBank/DDBJ databases">
        <title>Genomic-based taxomic classification of the family Erythrobacteraceae.</title>
        <authorList>
            <person name="Xu L."/>
        </authorList>
    </citation>
    <scope>NUCLEOTIDE SEQUENCE [LARGE SCALE GENOMIC DNA]</scope>
    <source>
        <strain evidence="1 2">MCCC 1A09962</strain>
    </source>
</reference>
<dbReference type="OrthoDB" id="7410588at2"/>
<evidence type="ECO:0000313" key="1">
    <source>
        <dbReference type="EMBL" id="MXO86650.1"/>
    </source>
</evidence>
<dbReference type="EMBL" id="WTYW01000003">
    <property type="protein sequence ID" value="MXO86650.1"/>
    <property type="molecule type" value="Genomic_DNA"/>
</dbReference>